<gene>
    <name evidence="1" type="ORF">HPP92_022610</name>
</gene>
<name>A0A835PXT1_VANPL</name>
<comment type="caution">
    <text evidence="1">The sequence shown here is derived from an EMBL/GenBank/DDBJ whole genome shotgun (WGS) entry which is preliminary data.</text>
</comment>
<dbReference type="OrthoDB" id="680369at2759"/>
<proteinExistence type="predicted"/>
<dbReference type="EMBL" id="JADCNM010000012">
    <property type="protein sequence ID" value="KAG0459482.1"/>
    <property type="molecule type" value="Genomic_DNA"/>
</dbReference>
<evidence type="ECO:0000313" key="1">
    <source>
        <dbReference type="EMBL" id="KAG0459482.1"/>
    </source>
</evidence>
<protein>
    <submittedName>
        <fullName evidence="1">Uncharacterized protein</fullName>
    </submittedName>
</protein>
<dbReference type="InterPro" id="IPR038595">
    <property type="entry name" value="LOR_sf"/>
</dbReference>
<evidence type="ECO:0000313" key="2">
    <source>
        <dbReference type="Proteomes" id="UP000639772"/>
    </source>
</evidence>
<accession>A0A835PXT1</accession>
<organism evidence="1 2">
    <name type="scientific">Vanilla planifolia</name>
    <name type="common">Vanilla</name>
    <dbReference type="NCBI Taxonomy" id="51239"/>
    <lineage>
        <taxon>Eukaryota</taxon>
        <taxon>Viridiplantae</taxon>
        <taxon>Streptophyta</taxon>
        <taxon>Embryophyta</taxon>
        <taxon>Tracheophyta</taxon>
        <taxon>Spermatophyta</taxon>
        <taxon>Magnoliopsida</taxon>
        <taxon>Liliopsida</taxon>
        <taxon>Asparagales</taxon>
        <taxon>Orchidaceae</taxon>
        <taxon>Vanilloideae</taxon>
        <taxon>Vanilleae</taxon>
        <taxon>Vanilla</taxon>
    </lineage>
</organism>
<dbReference type="Proteomes" id="UP000639772">
    <property type="component" value="Chromosome 12"/>
</dbReference>
<dbReference type="Gene3D" id="2.40.160.200">
    <property type="entry name" value="LURP1-related"/>
    <property type="match status" value="1"/>
</dbReference>
<dbReference type="SUPFAM" id="SSF54518">
    <property type="entry name" value="Tubby C-terminal domain-like"/>
    <property type="match status" value="1"/>
</dbReference>
<sequence>MARRQRWEGSDSAAHVCRMRRRPRAEKGEQSRASWCSGAEGGKVCVDFRKRMMLRKGCGRIMGRREALCLDIAQESQLIIDGAKRGISPTCFFSFNKSAILSILERHDERYIPLEIQGKEWEESASTTATSWTVWKKSSMSFVGTDGFTVYDGEGRLAFRVDNYSRRSKYLLGQLVLMEKESLFSSPT</sequence>
<dbReference type="InterPro" id="IPR025659">
    <property type="entry name" value="Tubby-like_C"/>
</dbReference>
<reference evidence="1 2" key="1">
    <citation type="journal article" date="2020" name="Nat. Food">
        <title>A phased Vanilla planifolia genome enables genetic improvement of flavour and production.</title>
        <authorList>
            <person name="Hasing T."/>
            <person name="Tang H."/>
            <person name="Brym M."/>
            <person name="Khazi F."/>
            <person name="Huang T."/>
            <person name="Chambers A.H."/>
        </authorList>
    </citation>
    <scope>NUCLEOTIDE SEQUENCE [LARGE SCALE GENOMIC DNA]</scope>
    <source>
        <tissue evidence="1">Leaf</tissue>
    </source>
</reference>
<dbReference type="AlphaFoldDB" id="A0A835PXT1"/>